<dbReference type="FunCoup" id="A0A2P5DD30">
    <property type="interactions" value="16"/>
</dbReference>
<sequence>MSNPNLPDHDDQQDDHDHHQEYLEEAAKPKLALEQLLLVSADHNEDEEGEKKEKYKNCRTPTSDDQKIPKIQSCPPTPRKPAPDRQVFVNKRKFSELHFFESTAREEVESFFKSTFQQLSRHKKRCKSV</sequence>
<reference evidence="5" key="1">
    <citation type="submission" date="2016-06" db="EMBL/GenBank/DDBJ databases">
        <title>Parallel loss of symbiosis genes in relatives of nitrogen-fixing non-legume Parasponia.</title>
        <authorList>
            <person name="Van Velzen R."/>
            <person name="Holmer R."/>
            <person name="Bu F."/>
            <person name="Rutten L."/>
            <person name="Van Zeijl A."/>
            <person name="Liu W."/>
            <person name="Santuari L."/>
            <person name="Cao Q."/>
            <person name="Sharma T."/>
            <person name="Shen D."/>
            <person name="Roswanjaya Y."/>
            <person name="Wardhani T."/>
            <person name="Kalhor M.S."/>
            <person name="Jansen J."/>
            <person name="Van den Hoogen J."/>
            <person name="Gungor B."/>
            <person name="Hartog M."/>
            <person name="Hontelez J."/>
            <person name="Verver J."/>
            <person name="Yang W.-C."/>
            <person name="Schijlen E."/>
            <person name="Repin R."/>
            <person name="Schilthuizen M."/>
            <person name="Schranz E."/>
            <person name="Heidstra R."/>
            <person name="Miyata K."/>
            <person name="Fedorova E."/>
            <person name="Kohlen W."/>
            <person name="Bisseling T."/>
            <person name="Smit S."/>
            <person name="Geurts R."/>
        </authorList>
    </citation>
    <scope>NUCLEOTIDE SEQUENCE [LARGE SCALE GENOMIC DNA]</scope>
    <source>
        <strain evidence="5">cv. RG33-2</strain>
    </source>
</reference>
<dbReference type="OrthoDB" id="662905at2759"/>
<feature type="region of interest" description="Disordered" evidence="3">
    <location>
        <begin position="1"/>
        <end position="85"/>
    </location>
</feature>
<keyword evidence="2" id="KW-0131">Cell cycle</keyword>
<dbReference type="GO" id="GO:0032875">
    <property type="term" value="P:regulation of DNA endoreduplication"/>
    <property type="evidence" value="ECO:0007669"/>
    <property type="project" value="InterPro"/>
</dbReference>
<evidence type="ECO:0000256" key="2">
    <source>
        <dbReference type="ARBA" id="ARBA00023306"/>
    </source>
</evidence>
<evidence type="ECO:0000313" key="4">
    <source>
        <dbReference type="EMBL" id="PON71199.1"/>
    </source>
</evidence>
<evidence type="ECO:0000313" key="5">
    <source>
        <dbReference type="Proteomes" id="UP000237000"/>
    </source>
</evidence>
<dbReference type="Proteomes" id="UP000237000">
    <property type="component" value="Unassembled WGS sequence"/>
</dbReference>
<feature type="compositionally biased region" description="Basic and acidic residues" evidence="3">
    <location>
        <begin position="7"/>
        <end position="28"/>
    </location>
</feature>
<accession>A0A2P5DD30</accession>
<dbReference type="EMBL" id="JXTC01000278">
    <property type="protein sequence ID" value="PON71199.1"/>
    <property type="molecule type" value="Genomic_DNA"/>
</dbReference>
<comment type="caution">
    <text evidence="4">The sequence shown here is derived from an EMBL/GenBank/DDBJ whole genome shotgun (WGS) entry which is preliminary data.</text>
</comment>
<dbReference type="InterPro" id="IPR040389">
    <property type="entry name" value="SMR"/>
</dbReference>
<feature type="compositionally biased region" description="Basic and acidic residues" evidence="3">
    <location>
        <begin position="49"/>
        <end position="68"/>
    </location>
</feature>
<evidence type="ECO:0000256" key="3">
    <source>
        <dbReference type="SAM" id="MobiDB-lite"/>
    </source>
</evidence>
<proteinExistence type="predicted"/>
<keyword evidence="1" id="KW-0649">Protein kinase inhibitor</keyword>
<dbReference type="PANTHER" id="PTHR33142">
    <property type="entry name" value="CYCLIN-DEPENDENT PROTEIN KINASE INHIBITOR SMR13"/>
    <property type="match status" value="1"/>
</dbReference>
<dbReference type="GO" id="GO:0004860">
    <property type="term" value="F:protein kinase inhibitor activity"/>
    <property type="evidence" value="ECO:0007669"/>
    <property type="project" value="UniProtKB-KW"/>
</dbReference>
<dbReference type="InParanoid" id="A0A2P5DD30"/>
<name>A0A2P5DD30_TREOI</name>
<organism evidence="4 5">
    <name type="scientific">Trema orientale</name>
    <name type="common">Charcoal tree</name>
    <name type="synonym">Celtis orientalis</name>
    <dbReference type="NCBI Taxonomy" id="63057"/>
    <lineage>
        <taxon>Eukaryota</taxon>
        <taxon>Viridiplantae</taxon>
        <taxon>Streptophyta</taxon>
        <taxon>Embryophyta</taxon>
        <taxon>Tracheophyta</taxon>
        <taxon>Spermatophyta</taxon>
        <taxon>Magnoliopsida</taxon>
        <taxon>eudicotyledons</taxon>
        <taxon>Gunneridae</taxon>
        <taxon>Pentapetalae</taxon>
        <taxon>rosids</taxon>
        <taxon>fabids</taxon>
        <taxon>Rosales</taxon>
        <taxon>Cannabaceae</taxon>
        <taxon>Trema</taxon>
    </lineage>
</organism>
<evidence type="ECO:0000256" key="1">
    <source>
        <dbReference type="ARBA" id="ARBA00023013"/>
    </source>
</evidence>
<keyword evidence="5" id="KW-1185">Reference proteome</keyword>
<protein>
    <submittedName>
        <fullName evidence="4">Uncharacterized protein</fullName>
    </submittedName>
</protein>
<dbReference type="PANTHER" id="PTHR33142:SF89">
    <property type="entry name" value="CYCLIN-DEPENDENT PROTEIN KINASE INHIBITOR SMR2"/>
    <property type="match status" value="1"/>
</dbReference>
<dbReference type="AlphaFoldDB" id="A0A2P5DD30"/>
<gene>
    <name evidence="4" type="ORF">TorRG33x02_254910</name>
</gene>